<evidence type="ECO:0000259" key="11">
    <source>
        <dbReference type="PROSITE" id="PS52019"/>
    </source>
</evidence>
<dbReference type="Gene3D" id="3.40.366.10">
    <property type="entry name" value="Malonyl-Coenzyme A Acyl Carrier Protein, domain 2"/>
    <property type="match status" value="2"/>
</dbReference>
<keyword evidence="5" id="KW-0808">Transferase</keyword>
<evidence type="ECO:0000256" key="1">
    <source>
        <dbReference type="ARBA" id="ARBA00004721"/>
    </source>
</evidence>
<sequence length="2644" mass="280959">MASPSLVIFGPQSSTPSADKLVQLRSALHANSRLGDFASAVLDLGSVWAELVSSDPALGRVPGQQLLGSLAAWFSRANTSAEPPADFSRLNILHTPLTVIIHVVDYFDYLHTTGLSHAQLLDSATRGNGGYQGFCTGLLAAVSLAAAKDEQEAIQAATAALRLAVALGAYVDLDGLFADPPREFSCLAVRWKNPADQARVMKEVDDLPDAYVSAVSDVSTVTVTLPRESQDKLVEKLAGLGVTTRPIPLGGRFHMTAHEQSLAKAVSLGNSNSRFRFPAATNSPAVRLVKTGTGAVIDINDATRLHQVVARSMLVDRSEWSTSIRAAVQACTTSSSAVVLGLADCVPRYLAAEHSLAVNHHGASAKQGKPAYTYPSDAVAIVGLACRFPGADSLDEFWQLLLSRTSMLGKLPAERFPTKGLRRTPKDDIPFLGNFLRDGYAFDNKFFGKSPREAAAMDPQHKLILQVAYEALESAGYFSGDGERATDVGVYAGVAASDYEDNVASHAPTAFSVLGMVRAFVSGKISHFFGLSGPAMVFDTACSSSAVAIHTACQALRAGECSMALAGGVNVITSPILHQNLAAAKFLSPTGASKAFDARADGYCRGEGAGLVVLKRLSAAVADGDRVYGVLAGSAVNQNSNCAPITVPVSESQTAVYRRVLSMGGLPAERVSFVEAHGTGTPKGDPIECASIRNVFGNRPARKLNFGSVKGNIGHTEAASGVAGLIKVLLMMQHRTIPPQASFESLNPSIPPLGPSNMEIALAPTPWTAEFMAACVNNYGAAGSNAALLVLQPPAPRAAVGGEAKALSGKYPIMITAKSAGSLQAYSRALLEFISSRSGKAEAQQQLLADIAYGLAVRRNPDLPFTWKTTADSLASLTQQLQTLTSNPGTSIQETPPAKGSSPATRPVVLVFSGQTGRTVSLSREAYESSALLQKHLHACDAALTSLNLGVSIFPAVFQRDPIADVVNLHCALFAVQYAVARAWVDTLGVSVAAVVGHSFGQLTALCVADAVSLADGLKLVAGRAQLIRDLWGAEGGVMLVVSGVAAQRADELVADAVRDDGLAVEVACYNAPTSHVVVGPTADVARFERRVAAGEGVEVKRLEVTHGFHSALVEPILQPFRDLLAEITFSEPAIPVETCSPGASWGASVTAELVARQSREPVYFSEAVARIERRLGGGCIWLEAGSGTAAMSLARRALQGQPGVDVSAHSFHSLKLGGADAAAALADATLSLWSAGVSIAQFWPFHRSQQHNYAESAALHLPPYQFEKRHDWLEYVDRHGGADGANSSEAASAASAAVPEKPTDMVSFSHYADPGKQTTAVFDINQGTAEFEVSIEGHRVLGHPLCPVSLYVEMATRAAALLTPGFATVTHTPSVDALDIFTPLGLDTSRHAQVTLQQLPQTKHAWAFSVHSFSLGSNGGAKKTKHATATVRIVPAAAQDKAAAGVFARFAGLIGYDRAAALLADTTASAAAIQGPLVYRMFDKVVNYSGVYRGVQRISSRGAEASGLVALPRQPGSLDNKALCNPLAVDNFTQVAGLQVNGLDDCGKDDVYICSRVDELRAAKSLRVDDVEGGASAGPWLVYSNFTRHGDRELLSDIYVFDAADRALVVTILGVKFTKTSVSLLQKVLARANTGTQQGHVAAVPPKPLAGHVPVAAPLKATNLEASKVRRAESTDSRRRKQEQQQKDTAASRHAVHAAVRQLLHEVADVPPADIRDDTLLADVGIDSLMATEVMTAISDKFSVHLSAAEFQDLLDFKALCAAVQPRLGTPTHHSSSLASTSDDSADEDDGEDQLLASGPSIGTPASSVAGAYEAPERDELVARLQKLVARHLDVEETIAPGLLLADAGVDSLLGIELGADIEKEFGTAIDMMQLTPEVAAPPPPPADPENNLLVHAAEDFHQIRSDYQRFAREAGWAGFYEHVYPQQRQLVLHYVLEAFAELGCDVAELPAGATLPPVPHVPKHAKVMGQFAKVLAESSLVEPLPEGDNKPLIRTSARVDKSVTGEALFQRAVAAHPQHASELKLLRSTGSQLAGVLAGRIDPLQIVFRTKADRDLLEDVYTNSPMFSTGTKLLCNFFRATLARHAAQNGGRQGEPLRILELGAGTGGTTKAVLETLATLGVDFVYTFTDLSPSLVAAAKRKFGPRYGAQVEFAVLDVEKAPPAHLLGKFHVALASNCVHATKSLLVSSANTGAMLRPDVGVLALLELTRNLYWLDCVFGLLEGWWLFSDGRKHVLADELRWKDNLLAAGFRHVDWSDDGSKESAQFRLVAGFMAAPPPHLTQQLAVQKLPTKETVEFHRVDGVPLMADIYYPDQPDPAGRKRPIALMIHGGGHIMLSRKDIRPRQTRLLLSRGFLPVSIDYRLCPEVTLRSGPMTDVSTALSWARNSSGLAQIVSSHRPDITADSSRVAAVGWSTGGTLAMSLAWTSSNAPDAILAFYNPSHYEDAFWRSPNFPEGTTPAQAAADAAANDILEGVHDKPITAYNVPAERRAVGGWLDAVDPRSRIALHMNWRGQALPVLLDGLPTRQALASGGASDENKNRDWRHRPQPDAARVAEVSPYAQIVKGAYRTPTFVVHGTADDLVPWQHSVQIKEALAARGVPAGAAIVEGAVHLFDLYRDGDGKGWDAVCEGYEFLCRQVGL</sequence>
<feature type="compositionally biased region" description="Acidic residues" evidence="8">
    <location>
        <begin position="1785"/>
        <end position="1794"/>
    </location>
</feature>
<dbReference type="InterPro" id="IPR018201">
    <property type="entry name" value="Ketoacyl_synth_AS"/>
</dbReference>
<dbReference type="InterPro" id="IPR029058">
    <property type="entry name" value="AB_hydrolase_fold"/>
</dbReference>
<evidence type="ECO:0000313" key="12">
    <source>
        <dbReference type="EMBL" id="KAK3369734.1"/>
    </source>
</evidence>
<dbReference type="Pfam" id="PF18558">
    <property type="entry name" value="HTH_51"/>
    <property type="match status" value="1"/>
</dbReference>
<organism evidence="12 13">
    <name type="scientific">Lasiosphaeria ovina</name>
    <dbReference type="NCBI Taxonomy" id="92902"/>
    <lineage>
        <taxon>Eukaryota</taxon>
        <taxon>Fungi</taxon>
        <taxon>Dikarya</taxon>
        <taxon>Ascomycota</taxon>
        <taxon>Pezizomycotina</taxon>
        <taxon>Sordariomycetes</taxon>
        <taxon>Sordariomycetidae</taxon>
        <taxon>Sordariales</taxon>
        <taxon>Lasiosphaeriaceae</taxon>
        <taxon>Lasiosphaeria</taxon>
    </lineage>
</organism>
<keyword evidence="6" id="KW-0511">Multifunctional enzyme</keyword>
<feature type="region of interest" description="Disordered" evidence="8">
    <location>
        <begin position="1769"/>
        <end position="1809"/>
    </location>
</feature>
<evidence type="ECO:0000259" key="9">
    <source>
        <dbReference type="PROSITE" id="PS50075"/>
    </source>
</evidence>
<dbReference type="SUPFAM" id="SSF53474">
    <property type="entry name" value="alpha/beta-Hydrolases"/>
    <property type="match status" value="1"/>
</dbReference>
<proteinExistence type="predicted"/>
<dbReference type="InterPro" id="IPR014030">
    <property type="entry name" value="Ketoacyl_synth_N"/>
</dbReference>
<dbReference type="Pfam" id="PF00550">
    <property type="entry name" value="PP-binding"/>
    <property type="match status" value="2"/>
</dbReference>
<dbReference type="GO" id="GO:0006633">
    <property type="term" value="P:fatty acid biosynthetic process"/>
    <property type="evidence" value="ECO:0007669"/>
    <property type="project" value="InterPro"/>
</dbReference>
<dbReference type="Pfam" id="PF00698">
    <property type="entry name" value="Acyl_transf_1"/>
    <property type="match status" value="1"/>
</dbReference>
<dbReference type="GO" id="GO:0032259">
    <property type="term" value="P:methylation"/>
    <property type="evidence" value="ECO:0007669"/>
    <property type="project" value="UniProtKB-KW"/>
</dbReference>
<evidence type="ECO:0000256" key="3">
    <source>
        <dbReference type="ARBA" id="ARBA00022553"/>
    </source>
</evidence>
<feature type="compositionally biased region" description="Low complexity" evidence="8">
    <location>
        <begin position="1773"/>
        <end position="1784"/>
    </location>
</feature>
<dbReference type="Pfam" id="PF02801">
    <property type="entry name" value="Ketoacyl-synt_C"/>
    <property type="match status" value="1"/>
</dbReference>
<dbReference type="CDD" id="cd00833">
    <property type="entry name" value="PKS"/>
    <property type="match status" value="1"/>
</dbReference>
<dbReference type="InterPro" id="IPR016035">
    <property type="entry name" value="Acyl_Trfase/lysoPLipase"/>
</dbReference>
<feature type="region of interest" description="C-terminal hotdog fold" evidence="7">
    <location>
        <begin position="1471"/>
        <end position="1627"/>
    </location>
</feature>
<feature type="region of interest" description="Disordered" evidence="8">
    <location>
        <begin position="1665"/>
        <end position="1696"/>
    </location>
</feature>
<dbReference type="InterPro" id="IPR041068">
    <property type="entry name" value="HTH_51"/>
</dbReference>
<reference evidence="12" key="1">
    <citation type="journal article" date="2023" name="Mol. Phylogenet. Evol.">
        <title>Genome-scale phylogeny and comparative genomics of the fungal order Sordariales.</title>
        <authorList>
            <person name="Hensen N."/>
            <person name="Bonometti L."/>
            <person name="Westerberg I."/>
            <person name="Brannstrom I.O."/>
            <person name="Guillou S."/>
            <person name="Cros-Aarteil S."/>
            <person name="Calhoun S."/>
            <person name="Haridas S."/>
            <person name="Kuo A."/>
            <person name="Mondo S."/>
            <person name="Pangilinan J."/>
            <person name="Riley R."/>
            <person name="LaButti K."/>
            <person name="Andreopoulos B."/>
            <person name="Lipzen A."/>
            <person name="Chen C."/>
            <person name="Yan M."/>
            <person name="Daum C."/>
            <person name="Ng V."/>
            <person name="Clum A."/>
            <person name="Steindorff A."/>
            <person name="Ohm R.A."/>
            <person name="Martin F."/>
            <person name="Silar P."/>
            <person name="Natvig D.O."/>
            <person name="Lalanne C."/>
            <person name="Gautier V."/>
            <person name="Ament-Velasquez S.L."/>
            <person name="Kruys A."/>
            <person name="Hutchinson M.I."/>
            <person name="Powell A.J."/>
            <person name="Barry K."/>
            <person name="Miller A.N."/>
            <person name="Grigoriev I.V."/>
            <person name="Debuchy R."/>
            <person name="Gladieux P."/>
            <person name="Hiltunen Thoren M."/>
            <person name="Johannesson H."/>
        </authorList>
    </citation>
    <scope>NUCLEOTIDE SEQUENCE</scope>
    <source>
        <strain evidence="12">CBS 958.72</strain>
    </source>
</reference>
<dbReference type="SMART" id="SM01294">
    <property type="entry name" value="PKS_PP_betabranch"/>
    <property type="match status" value="1"/>
</dbReference>
<dbReference type="Gene3D" id="3.30.70.3290">
    <property type="match status" value="1"/>
</dbReference>
<evidence type="ECO:0000256" key="5">
    <source>
        <dbReference type="ARBA" id="ARBA00022679"/>
    </source>
</evidence>
<dbReference type="Gene3D" id="1.10.1200.10">
    <property type="entry name" value="ACP-like"/>
    <property type="match status" value="2"/>
</dbReference>
<dbReference type="GO" id="GO:0004315">
    <property type="term" value="F:3-oxoacyl-[acyl-carrier-protein] synthase activity"/>
    <property type="evidence" value="ECO:0007669"/>
    <property type="project" value="InterPro"/>
</dbReference>
<keyword evidence="13" id="KW-1185">Reference proteome</keyword>
<evidence type="ECO:0000256" key="7">
    <source>
        <dbReference type="PROSITE-ProRule" id="PRU01363"/>
    </source>
</evidence>
<dbReference type="InterPro" id="IPR049900">
    <property type="entry name" value="PKS_mFAS_DH"/>
</dbReference>
<feature type="active site" description="Proton acceptor; for dehydratase activity" evidence="7">
    <location>
        <position position="1339"/>
    </location>
</feature>
<dbReference type="PROSITE" id="PS52019">
    <property type="entry name" value="PKS_MFAS_DH"/>
    <property type="match status" value="1"/>
</dbReference>
<dbReference type="SUPFAM" id="SSF53335">
    <property type="entry name" value="S-adenosyl-L-methionine-dependent methyltransferases"/>
    <property type="match status" value="1"/>
</dbReference>
<evidence type="ECO:0008006" key="14">
    <source>
        <dbReference type="Google" id="ProtNLM"/>
    </source>
</evidence>
<dbReference type="InterPro" id="IPR050091">
    <property type="entry name" value="PKS_NRPS_Biosynth_Enz"/>
</dbReference>
<gene>
    <name evidence="12" type="ORF">B0T24DRAFT_580810</name>
</gene>
<dbReference type="Pfam" id="PF21089">
    <property type="entry name" value="PKS_DH_N"/>
    <property type="match status" value="1"/>
</dbReference>
<dbReference type="PROSITE" id="PS00606">
    <property type="entry name" value="KS3_1"/>
    <property type="match status" value="1"/>
</dbReference>
<dbReference type="Gene3D" id="3.40.50.150">
    <property type="entry name" value="Vaccinia Virus protein VP39"/>
    <property type="match status" value="1"/>
</dbReference>
<dbReference type="InterPro" id="IPR009081">
    <property type="entry name" value="PP-bd_ACP"/>
</dbReference>
<dbReference type="InterPro" id="IPR020806">
    <property type="entry name" value="PKS_PP-bd"/>
</dbReference>
<dbReference type="GO" id="GO:0008236">
    <property type="term" value="F:serine-type peptidase activity"/>
    <property type="evidence" value="ECO:0007669"/>
    <property type="project" value="InterPro"/>
</dbReference>
<dbReference type="Pfam" id="PF00109">
    <property type="entry name" value="ketoacyl-synt"/>
    <property type="match status" value="1"/>
</dbReference>
<dbReference type="SMART" id="SM00827">
    <property type="entry name" value="PKS_AT"/>
    <property type="match status" value="1"/>
</dbReference>
<dbReference type="SUPFAM" id="SSF47336">
    <property type="entry name" value="ACP-like"/>
    <property type="match status" value="2"/>
</dbReference>
<evidence type="ECO:0000259" key="10">
    <source>
        <dbReference type="PROSITE" id="PS52004"/>
    </source>
</evidence>
<protein>
    <recommendedName>
        <fullName evidence="14">S-adenosyl-L-methionine-dependent N-methyltransferase</fullName>
    </recommendedName>
</protein>
<dbReference type="GO" id="GO:0006508">
    <property type="term" value="P:proteolysis"/>
    <property type="evidence" value="ECO:0007669"/>
    <property type="project" value="InterPro"/>
</dbReference>
<dbReference type="GO" id="GO:0008168">
    <property type="term" value="F:methyltransferase activity"/>
    <property type="evidence" value="ECO:0007669"/>
    <property type="project" value="UniProtKB-KW"/>
</dbReference>
<dbReference type="PANTHER" id="PTHR43775">
    <property type="entry name" value="FATTY ACID SYNTHASE"/>
    <property type="match status" value="1"/>
</dbReference>
<name>A0AAE0N527_9PEZI</name>
<dbReference type="InterPro" id="IPR016036">
    <property type="entry name" value="Malonyl_transacylase_ACP-bd"/>
</dbReference>
<dbReference type="SMART" id="SM00823">
    <property type="entry name" value="PKS_PP"/>
    <property type="match status" value="2"/>
</dbReference>
<dbReference type="Pfam" id="PF16073">
    <property type="entry name" value="SAT"/>
    <property type="match status" value="1"/>
</dbReference>
<dbReference type="Pfam" id="PF07859">
    <property type="entry name" value="Abhydrolase_3"/>
    <property type="match status" value="1"/>
</dbReference>
<feature type="domain" description="Carrier" evidence="9">
    <location>
        <begin position="1695"/>
        <end position="1769"/>
    </location>
</feature>
<dbReference type="GO" id="GO:0044550">
    <property type="term" value="P:secondary metabolite biosynthetic process"/>
    <property type="evidence" value="ECO:0007669"/>
    <property type="project" value="TreeGrafter"/>
</dbReference>
<reference evidence="12" key="2">
    <citation type="submission" date="2023-06" db="EMBL/GenBank/DDBJ databases">
        <authorList>
            <consortium name="Lawrence Berkeley National Laboratory"/>
            <person name="Haridas S."/>
            <person name="Hensen N."/>
            <person name="Bonometti L."/>
            <person name="Westerberg I."/>
            <person name="Brannstrom I.O."/>
            <person name="Guillou S."/>
            <person name="Cros-Aarteil S."/>
            <person name="Calhoun S."/>
            <person name="Kuo A."/>
            <person name="Mondo S."/>
            <person name="Pangilinan J."/>
            <person name="Riley R."/>
            <person name="Labutti K."/>
            <person name="Andreopoulos B."/>
            <person name="Lipzen A."/>
            <person name="Chen C."/>
            <person name="Yanf M."/>
            <person name="Daum C."/>
            <person name="Ng V."/>
            <person name="Clum A."/>
            <person name="Steindorff A."/>
            <person name="Ohm R."/>
            <person name="Martin F."/>
            <person name="Silar P."/>
            <person name="Natvig D."/>
            <person name="Lalanne C."/>
            <person name="Gautier V."/>
            <person name="Ament-Velasquez S.L."/>
            <person name="Kruys A."/>
            <person name="Hutchinson M.I."/>
            <person name="Powell A.J."/>
            <person name="Barry K."/>
            <person name="Miller A.N."/>
            <person name="Grigoriev I.V."/>
            <person name="Debuchy R."/>
            <person name="Gladieux P."/>
            <person name="Thoren M.H."/>
            <person name="Johannesson H."/>
        </authorList>
    </citation>
    <scope>NUCLEOTIDE SEQUENCE</scope>
    <source>
        <strain evidence="12">CBS 958.72</strain>
    </source>
</reference>
<keyword evidence="2" id="KW-0596">Phosphopantetheine</keyword>
<dbReference type="InterPro" id="IPR029063">
    <property type="entry name" value="SAM-dependent_MTases_sf"/>
</dbReference>
<evidence type="ECO:0000256" key="2">
    <source>
        <dbReference type="ARBA" id="ARBA00022450"/>
    </source>
</evidence>
<feature type="active site" description="Proton donor; for dehydratase activity" evidence="7">
    <location>
        <position position="1531"/>
    </location>
</feature>
<keyword evidence="3" id="KW-0597">Phosphoprotein</keyword>
<dbReference type="InterPro" id="IPR014031">
    <property type="entry name" value="Ketoacyl_synth_C"/>
</dbReference>
<dbReference type="InterPro" id="IPR001227">
    <property type="entry name" value="Ac_transferase_dom_sf"/>
</dbReference>
<comment type="pathway">
    <text evidence="1">Secondary metabolite biosynthesis; terpenoid biosynthesis.</text>
</comment>
<dbReference type="PROSITE" id="PS52004">
    <property type="entry name" value="KS3_2"/>
    <property type="match status" value="1"/>
</dbReference>
<dbReference type="SUPFAM" id="SSF53901">
    <property type="entry name" value="Thiolase-like"/>
    <property type="match status" value="1"/>
</dbReference>
<dbReference type="Gene3D" id="3.40.50.1820">
    <property type="entry name" value="alpha/beta hydrolase"/>
    <property type="match status" value="1"/>
</dbReference>
<dbReference type="SUPFAM" id="SSF52151">
    <property type="entry name" value="FabD/lysophospholipase-like"/>
    <property type="match status" value="1"/>
</dbReference>
<dbReference type="InterPro" id="IPR020841">
    <property type="entry name" value="PKS_Beta-ketoAc_synthase_dom"/>
</dbReference>
<dbReference type="InterPro" id="IPR013217">
    <property type="entry name" value="Methyltransf_12"/>
</dbReference>
<dbReference type="GO" id="GO:0031177">
    <property type="term" value="F:phosphopantetheine binding"/>
    <property type="evidence" value="ECO:0007669"/>
    <property type="project" value="InterPro"/>
</dbReference>
<dbReference type="PANTHER" id="PTHR43775:SF21">
    <property type="entry name" value="NON-REDUCING POLYKETIDE SYNTHASE AUSA-RELATED"/>
    <property type="match status" value="1"/>
</dbReference>
<dbReference type="Pfam" id="PF08242">
    <property type="entry name" value="Methyltransf_12"/>
    <property type="match status" value="1"/>
</dbReference>
<dbReference type="InterPro" id="IPR049552">
    <property type="entry name" value="PKS_DH_N"/>
</dbReference>
<dbReference type="InterPro" id="IPR020807">
    <property type="entry name" value="PKS_DH"/>
</dbReference>
<dbReference type="Gene3D" id="3.10.129.110">
    <property type="entry name" value="Polyketide synthase dehydratase"/>
    <property type="match status" value="1"/>
</dbReference>
<dbReference type="InterPro" id="IPR014043">
    <property type="entry name" value="Acyl_transferase_dom"/>
</dbReference>
<dbReference type="PROSITE" id="PS50075">
    <property type="entry name" value="CARRIER"/>
    <property type="match status" value="2"/>
</dbReference>
<evidence type="ECO:0000256" key="4">
    <source>
        <dbReference type="ARBA" id="ARBA00022603"/>
    </source>
</evidence>
<feature type="compositionally biased region" description="Basic and acidic residues" evidence="8">
    <location>
        <begin position="1668"/>
        <end position="1687"/>
    </location>
</feature>
<dbReference type="Gene3D" id="3.40.47.10">
    <property type="match status" value="1"/>
</dbReference>
<dbReference type="SMART" id="SM00825">
    <property type="entry name" value="PKS_KS"/>
    <property type="match status" value="1"/>
</dbReference>
<dbReference type="InterPro" id="IPR032088">
    <property type="entry name" value="SAT"/>
</dbReference>
<feature type="domain" description="Ketosynthase family 3 (KS3)" evidence="10">
    <location>
        <begin position="376"/>
        <end position="792"/>
    </location>
</feature>
<feature type="domain" description="Carrier" evidence="9">
    <location>
        <begin position="1817"/>
        <end position="1898"/>
    </location>
</feature>
<evidence type="ECO:0000313" key="13">
    <source>
        <dbReference type="Proteomes" id="UP001287356"/>
    </source>
</evidence>
<dbReference type="InterPro" id="IPR006162">
    <property type="entry name" value="Ppantetheine_attach_site"/>
</dbReference>
<feature type="domain" description="PKS/mFAS DH" evidence="11">
    <location>
        <begin position="1304"/>
        <end position="1627"/>
    </location>
</feature>
<feature type="compositionally biased region" description="Basic and acidic residues" evidence="8">
    <location>
        <begin position="2539"/>
        <end position="2551"/>
    </location>
</feature>
<evidence type="ECO:0000256" key="8">
    <source>
        <dbReference type="SAM" id="MobiDB-lite"/>
    </source>
</evidence>
<accession>A0AAE0N527</accession>
<evidence type="ECO:0000256" key="6">
    <source>
        <dbReference type="ARBA" id="ARBA00023268"/>
    </source>
</evidence>
<dbReference type="Pfam" id="PF00326">
    <property type="entry name" value="Peptidase_S9"/>
    <property type="match status" value="1"/>
</dbReference>
<dbReference type="Proteomes" id="UP001287356">
    <property type="component" value="Unassembled WGS sequence"/>
</dbReference>
<dbReference type="GO" id="GO:0004312">
    <property type="term" value="F:fatty acid synthase activity"/>
    <property type="evidence" value="ECO:0007669"/>
    <property type="project" value="TreeGrafter"/>
</dbReference>
<feature type="region of interest" description="Disordered" evidence="8">
    <location>
        <begin position="2532"/>
        <end position="2551"/>
    </location>
</feature>
<dbReference type="EMBL" id="JAULSN010000006">
    <property type="protein sequence ID" value="KAK3369734.1"/>
    <property type="molecule type" value="Genomic_DNA"/>
</dbReference>
<dbReference type="InterPro" id="IPR001375">
    <property type="entry name" value="Peptidase_S9_cat"/>
</dbReference>
<dbReference type="InterPro" id="IPR036736">
    <property type="entry name" value="ACP-like_sf"/>
</dbReference>
<dbReference type="SMART" id="SM00826">
    <property type="entry name" value="PKS_DH"/>
    <property type="match status" value="1"/>
</dbReference>
<dbReference type="InterPro" id="IPR013094">
    <property type="entry name" value="AB_hydrolase_3"/>
</dbReference>
<dbReference type="InterPro" id="IPR049551">
    <property type="entry name" value="PKS_DH_C"/>
</dbReference>
<feature type="region of interest" description="N-terminal hotdog fold" evidence="7">
    <location>
        <begin position="1304"/>
        <end position="1439"/>
    </location>
</feature>
<keyword evidence="4" id="KW-0489">Methyltransferase</keyword>
<dbReference type="Pfam" id="PF14765">
    <property type="entry name" value="PS-DH"/>
    <property type="match status" value="1"/>
</dbReference>
<dbReference type="InterPro" id="IPR042104">
    <property type="entry name" value="PKS_dehydratase_sf"/>
</dbReference>
<dbReference type="PROSITE" id="PS00012">
    <property type="entry name" value="PHOSPHOPANTETHEINE"/>
    <property type="match status" value="1"/>
</dbReference>
<dbReference type="CDD" id="cd02440">
    <property type="entry name" value="AdoMet_MTases"/>
    <property type="match status" value="1"/>
</dbReference>
<comment type="caution">
    <text evidence="12">The sequence shown here is derived from an EMBL/GenBank/DDBJ whole genome shotgun (WGS) entry which is preliminary data.</text>
</comment>
<dbReference type="SUPFAM" id="SSF55048">
    <property type="entry name" value="Probable ACP-binding domain of malonyl-CoA ACP transacylase"/>
    <property type="match status" value="1"/>
</dbReference>
<dbReference type="InterPro" id="IPR016039">
    <property type="entry name" value="Thiolase-like"/>
</dbReference>